<dbReference type="SUPFAM" id="SSF48371">
    <property type="entry name" value="ARM repeat"/>
    <property type="match status" value="1"/>
</dbReference>
<evidence type="ECO:0000313" key="2">
    <source>
        <dbReference type="Proteomes" id="UP000220158"/>
    </source>
</evidence>
<name>A0A1J1H948_PLARL</name>
<accession>A0A1J1H948</accession>
<dbReference type="OrthoDB" id="63891at2759"/>
<protein>
    <recommendedName>
        <fullName evidence="3">CLASP N-terminal domain-containing protein</fullName>
    </recommendedName>
</protein>
<dbReference type="GeneID" id="39737563"/>
<dbReference type="RefSeq" id="XP_028534435.1">
    <property type="nucleotide sequence ID" value="XM_028678114.1"/>
</dbReference>
<dbReference type="AlphaFoldDB" id="A0A1J1H948"/>
<dbReference type="VEuPathDB" id="PlasmoDB:PRELSG_1231900"/>
<dbReference type="KEGG" id="prel:PRELSG_1231900"/>
<sequence>MPTIGENKYRDKANAFIDDARNYKRKSIDEQDDYSIVQELLYLNNEKKNIQHTHKENLFVNVELGSTRTSAIGLNFLNDGNTHERKTNESKYIKSYEHSNDQSEYSLESPLNELQRYQLTLLKKSNPSCPKPQKVIQIKNDVEKEGCKKVSKHEEKIRVKNEDSNINISIKENIKECNNSNEVEMHRRDLRIIPRRNYNELLSNGTEDSRLNNQKVINLKNIDIQDTMKNSNFMNNRGIKDLSKIQKNDNSNYHNMLSYDVKIKRINSKSKGYDNENTKNDCSSKNKAYKLDEDTFHNDSNKKNKEKHKILIHNSVDNSAIRNNHLKCSDNAYESYVIEKKSQNLIDKKKIDDTNDYDDNNESNVYDNLHKNMLYEISKNSYTMDQNCMIYKRKNYEKNNIIEENNYIHSNNDQYIKKNNHRLNNTHMGFSVVHNDIDDTTMNNNKNEIKIIEKNESILNINIPNKRNKSHEKIVDPNKNVEYDKNAKTLNKNKNVSNIKLQDKNNYDRVQNTKSCNSTPNKNVNTIRKNLNVSSKIKNDKTITYITFEELTDFQFEINIDNISEMVTELVEPPKDQEWTKQIEILTNLRKILKFYNKLFFENQVKELRKIVRSIVELLNSPRSSVSKNALLCLSEFYYIGKKKTDSTLDDIILPCLKKAHQTSVDFLSSAANNTLLSICNSCSESKLILYFIKLITSKQKTYNLICLRCLIAVIIKFDQNIIKFKEINKLIEAILECTAGGSAEIKCTSRVALVVLDNIYPIKKLRSKLNLSMDTIKKIENFIERTSENEIDLVLGKIKFN</sequence>
<dbReference type="Proteomes" id="UP000220158">
    <property type="component" value="Chromosome 12"/>
</dbReference>
<evidence type="ECO:0000313" key="1">
    <source>
        <dbReference type="EMBL" id="CRH01435.1"/>
    </source>
</evidence>
<dbReference type="InterPro" id="IPR011989">
    <property type="entry name" value="ARM-like"/>
</dbReference>
<organism evidence="1 2">
    <name type="scientific">Plasmodium relictum</name>
    <dbReference type="NCBI Taxonomy" id="85471"/>
    <lineage>
        <taxon>Eukaryota</taxon>
        <taxon>Sar</taxon>
        <taxon>Alveolata</taxon>
        <taxon>Apicomplexa</taxon>
        <taxon>Aconoidasida</taxon>
        <taxon>Haemosporida</taxon>
        <taxon>Plasmodiidae</taxon>
        <taxon>Plasmodium</taxon>
        <taxon>Plasmodium (Haemamoeba)</taxon>
    </lineage>
</organism>
<evidence type="ECO:0008006" key="3">
    <source>
        <dbReference type="Google" id="ProtNLM"/>
    </source>
</evidence>
<keyword evidence="2" id="KW-1185">Reference proteome</keyword>
<dbReference type="Gene3D" id="1.25.10.10">
    <property type="entry name" value="Leucine-rich Repeat Variant"/>
    <property type="match status" value="1"/>
</dbReference>
<dbReference type="InterPro" id="IPR016024">
    <property type="entry name" value="ARM-type_fold"/>
</dbReference>
<proteinExistence type="predicted"/>
<dbReference type="EMBL" id="LN835307">
    <property type="protein sequence ID" value="CRH01435.1"/>
    <property type="molecule type" value="Genomic_DNA"/>
</dbReference>
<reference evidence="1 2" key="1">
    <citation type="submission" date="2015-04" db="EMBL/GenBank/DDBJ databases">
        <authorList>
            <consortium name="Pathogen Informatics"/>
        </authorList>
    </citation>
    <scope>NUCLEOTIDE SEQUENCE [LARGE SCALE GENOMIC DNA]</scope>
    <source>
        <strain evidence="1 2">SGS1</strain>
    </source>
</reference>
<gene>
    <name evidence="1" type="ORF">PRELSG_1231900</name>
</gene>
<dbReference type="OMA" id="DQEWTKQ"/>